<proteinExistence type="predicted"/>
<dbReference type="EMBL" id="GBRH01261039">
    <property type="protein sequence ID" value="JAD36856.1"/>
    <property type="molecule type" value="Transcribed_RNA"/>
</dbReference>
<reference evidence="1" key="1">
    <citation type="submission" date="2014-09" db="EMBL/GenBank/DDBJ databases">
        <authorList>
            <person name="Magalhaes I.L.F."/>
            <person name="Oliveira U."/>
            <person name="Santos F.R."/>
            <person name="Vidigal T.H.D.A."/>
            <person name="Brescovit A.D."/>
            <person name="Santos A.J."/>
        </authorList>
    </citation>
    <scope>NUCLEOTIDE SEQUENCE</scope>
    <source>
        <tissue evidence="1">Shoot tissue taken approximately 20 cm above the soil surface</tissue>
    </source>
</reference>
<dbReference type="AlphaFoldDB" id="A0A0A8ZDG5"/>
<accession>A0A0A8ZDG5</accession>
<reference evidence="1" key="2">
    <citation type="journal article" date="2015" name="Data Brief">
        <title>Shoot transcriptome of the giant reed, Arundo donax.</title>
        <authorList>
            <person name="Barrero R.A."/>
            <person name="Guerrero F.D."/>
            <person name="Moolhuijzen P."/>
            <person name="Goolsby J.A."/>
            <person name="Tidwell J."/>
            <person name="Bellgard S.E."/>
            <person name="Bellgard M.I."/>
        </authorList>
    </citation>
    <scope>NUCLEOTIDE SEQUENCE</scope>
    <source>
        <tissue evidence="1">Shoot tissue taken approximately 20 cm above the soil surface</tissue>
    </source>
</reference>
<evidence type="ECO:0000313" key="1">
    <source>
        <dbReference type="EMBL" id="JAD36856.1"/>
    </source>
</evidence>
<organism evidence="1">
    <name type="scientific">Arundo donax</name>
    <name type="common">Giant reed</name>
    <name type="synonym">Donax arundinaceus</name>
    <dbReference type="NCBI Taxonomy" id="35708"/>
    <lineage>
        <taxon>Eukaryota</taxon>
        <taxon>Viridiplantae</taxon>
        <taxon>Streptophyta</taxon>
        <taxon>Embryophyta</taxon>
        <taxon>Tracheophyta</taxon>
        <taxon>Spermatophyta</taxon>
        <taxon>Magnoliopsida</taxon>
        <taxon>Liliopsida</taxon>
        <taxon>Poales</taxon>
        <taxon>Poaceae</taxon>
        <taxon>PACMAD clade</taxon>
        <taxon>Arundinoideae</taxon>
        <taxon>Arundineae</taxon>
        <taxon>Arundo</taxon>
    </lineage>
</organism>
<sequence>MIPQVTALRSGIPSNTWRASASIPHARYIPSTRLCAYTSISKPEPSMCQATAAAAPGSRSAAAAATSAW</sequence>
<protein>
    <submittedName>
        <fullName evidence="1">Uncharacterized protein</fullName>
    </submittedName>
</protein>
<name>A0A0A8ZDG5_ARUDO</name>